<dbReference type="InterPro" id="IPR036322">
    <property type="entry name" value="WD40_repeat_dom_sf"/>
</dbReference>
<evidence type="ECO:0000256" key="1">
    <source>
        <dbReference type="ARBA" id="ARBA00022574"/>
    </source>
</evidence>
<evidence type="ECO:0000313" key="6">
    <source>
        <dbReference type="EMBL" id="CCA72930.1"/>
    </source>
</evidence>
<dbReference type="AlphaFoldDB" id="G4TNN7"/>
<sequence>MDTKSLPISSPSMYILPQITVQHDITVVMDDVRDGVVTSGSEDVWISCYLQGHESVHGKLRISKEPSGVSFHAMQGVEWQGSTTADFRVSCPSLGIDPTPVRLAKRVYNPTGGQKKITAFDISPDGSIFATGYDDGTILVTPASATSSEPRRIAKTHLSTVLSVLFFPSSIVLLSTSSDLSAAVHDANLASSSTLSTVRSLRAHSAGVTDCAIIDRGKNVVSFGRDACARLWHVGEGREIVGRRWRAPKGSPILCGHVDADWNSVLAEGNEARTSTQVLDGEVGTSGKVAFVGLQDGTIRGYELSTGVPRFYSSGALAKERRTPIDSINYSAHHGTLVAGTRDGVVFIWNLRSLALSNETREGEDEERDVPPTVTLRRNKGGIESIVFGAVSTGSLPSILFGSADGLLCRVGFTANDKPRLLEEYVGVESGDGIRSVRVSVVEGVEMVWCASDDGNVRRY</sequence>
<dbReference type="SUPFAM" id="SSF50978">
    <property type="entry name" value="WD40 repeat-like"/>
    <property type="match status" value="1"/>
</dbReference>
<keyword evidence="7" id="KW-1185">Reference proteome</keyword>
<dbReference type="InterPro" id="IPR019775">
    <property type="entry name" value="WD40_repeat_CS"/>
</dbReference>
<evidence type="ECO:0000313" key="7">
    <source>
        <dbReference type="Proteomes" id="UP000007148"/>
    </source>
</evidence>
<dbReference type="STRING" id="1109443.G4TNN7"/>
<dbReference type="SMART" id="SM00320">
    <property type="entry name" value="WD40"/>
    <property type="match status" value="4"/>
</dbReference>
<dbReference type="Pfam" id="PF00400">
    <property type="entry name" value="WD40"/>
    <property type="match status" value="3"/>
</dbReference>
<proteinExistence type="inferred from homology"/>
<dbReference type="EMBL" id="CAFZ01000191">
    <property type="protein sequence ID" value="CCA72930.1"/>
    <property type="molecule type" value="Genomic_DNA"/>
</dbReference>
<evidence type="ECO:0008006" key="8">
    <source>
        <dbReference type="Google" id="ProtNLM"/>
    </source>
</evidence>
<reference evidence="6 7" key="1">
    <citation type="journal article" date="2011" name="PLoS Pathog.">
        <title>Endophytic Life Strategies Decoded by Genome and Transcriptome Analyses of the Mutualistic Root Symbiont Piriformospora indica.</title>
        <authorList>
            <person name="Zuccaro A."/>
            <person name="Lahrmann U."/>
            <person name="Guldener U."/>
            <person name="Langen G."/>
            <person name="Pfiffi S."/>
            <person name="Biedenkopf D."/>
            <person name="Wong P."/>
            <person name="Samans B."/>
            <person name="Grimm C."/>
            <person name="Basiewicz M."/>
            <person name="Murat C."/>
            <person name="Martin F."/>
            <person name="Kogel K.H."/>
        </authorList>
    </citation>
    <scope>NUCLEOTIDE SEQUENCE [LARGE SCALE GENOMIC DNA]</scope>
    <source>
        <strain evidence="6 7">DSM 11827</strain>
    </source>
</reference>
<dbReference type="InterPro" id="IPR015943">
    <property type="entry name" value="WD40/YVTN_repeat-like_dom_sf"/>
</dbReference>
<name>G4TNN7_SERID</name>
<dbReference type="Gene3D" id="2.130.10.10">
    <property type="entry name" value="YVTN repeat-like/Quinoprotein amine dehydrogenase"/>
    <property type="match status" value="2"/>
</dbReference>
<dbReference type="PANTHER" id="PTHR19857:SF19">
    <property type="entry name" value="26S PROTEASOME REGULATORY SUBUNIT RPN14"/>
    <property type="match status" value="1"/>
</dbReference>
<dbReference type="OrthoDB" id="10257301at2759"/>
<evidence type="ECO:0000256" key="4">
    <source>
        <dbReference type="ARBA" id="ARBA00038321"/>
    </source>
</evidence>
<dbReference type="Proteomes" id="UP000007148">
    <property type="component" value="Unassembled WGS sequence"/>
</dbReference>
<protein>
    <recommendedName>
        <fullName evidence="8">WD40 repeat-like protein</fullName>
    </recommendedName>
</protein>
<dbReference type="eggNOG" id="KOG0266">
    <property type="taxonomic scope" value="Eukaryota"/>
</dbReference>
<accession>G4TNN7</accession>
<dbReference type="HOGENOM" id="CLU_037051_3_0_1"/>
<keyword evidence="2" id="KW-0677">Repeat</keyword>
<keyword evidence="1 5" id="KW-0853">WD repeat</keyword>
<feature type="repeat" description="WD" evidence="5">
    <location>
        <begin position="201"/>
        <end position="242"/>
    </location>
</feature>
<feature type="repeat" description="WD" evidence="5">
    <location>
        <begin position="318"/>
        <end position="359"/>
    </location>
</feature>
<comment type="caution">
    <text evidence="6">The sequence shown here is derived from an EMBL/GenBank/DDBJ whole genome shotgun (WGS) entry which is preliminary data.</text>
</comment>
<dbReference type="PANTHER" id="PTHR19857">
    <property type="entry name" value="MITOCHONDRIAL DIVISION PROTEIN 1-RELATED"/>
    <property type="match status" value="1"/>
</dbReference>
<evidence type="ECO:0000256" key="3">
    <source>
        <dbReference type="ARBA" id="ARBA00022942"/>
    </source>
</evidence>
<dbReference type="InParanoid" id="G4TNN7"/>
<evidence type="ECO:0000256" key="2">
    <source>
        <dbReference type="ARBA" id="ARBA00022737"/>
    </source>
</evidence>
<evidence type="ECO:0000256" key="5">
    <source>
        <dbReference type="PROSITE-ProRule" id="PRU00221"/>
    </source>
</evidence>
<comment type="similarity">
    <text evidence="4">Belongs to the WD repeat PAAF1/RPN14 family.</text>
</comment>
<dbReference type="PROSITE" id="PS50082">
    <property type="entry name" value="WD_REPEATS_2"/>
    <property type="match status" value="2"/>
</dbReference>
<dbReference type="PROSITE" id="PS00678">
    <property type="entry name" value="WD_REPEATS_1"/>
    <property type="match status" value="1"/>
</dbReference>
<organism evidence="6 7">
    <name type="scientific">Serendipita indica (strain DSM 11827)</name>
    <name type="common">Root endophyte fungus</name>
    <name type="synonym">Piriformospora indica</name>
    <dbReference type="NCBI Taxonomy" id="1109443"/>
    <lineage>
        <taxon>Eukaryota</taxon>
        <taxon>Fungi</taxon>
        <taxon>Dikarya</taxon>
        <taxon>Basidiomycota</taxon>
        <taxon>Agaricomycotina</taxon>
        <taxon>Agaricomycetes</taxon>
        <taxon>Sebacinales</taxon>
        <taxon>Serendipitaceae</taxon>
        <taxon>Serendipita</taxon>
    </lineage>
</organism>
<dbReference type="InterPro" id="IPR001680">
    <property type="entry name" value="WD40_rpt"/>
</dbReference>
<dbReference type="OMA" id="TYTAACH"/>
<dbReference type="InterPro" id="IPR051179">
    <property type="entry name" value="WD_repeat_multifunction"/>
</dbReference>
<keyword evidence="3" id="KW-0647">Proteasome</keyword>
<dbReference type="GO" id="GO:0000502">
    <property type="term" value="C:proteasome complex"/>
    <property type="evidence" value="ECO:0007669"/>
    <property type="project" value="UniProtKB-KW"/>
</dbReference>
<gene>
    <name evidence="6" type="ORF">PIIN_06866</name>
</gene>